<protein>
    <submittedName>
        <fullName evidence="2">Uncharacterized protein</fullName>
    </submittedName>
</protein>
<evidence type="ECO:0000256" key="1">
    <source>
        <dbReference type="SAM" id="MobiDB-lite"/>
    </source>
</evidence>
<feature type="region of interest" description="Disordered" evidence="1">
    <location>
        <begin position="443"/>
        <end position="462"/>
    </location>
</feature>
<accession>A0A8E2JQX3</accession>
<reference evidence="2 3" key="1">
    <citation type="journal article" date="2016" name="Nat. Commun.">
        <title>Ectomycorrhizal ecology is imprinted in the genome of the dominant symbiotic fungus Cenococcum geophilum.</title>
        <authorList>
            <consortium name="DOE Joint Genome Institute"/>
            <person name="Peter M."/>
            <person name="Kohler A."/>
            <person name="Ohm R.A."/>
            <person name="Kuo A."/>
            <person name="Krutzmann J."/>
            <person name="Morin E."/>
            <person name="Arend M."/>
            <person name="Barry K.W."/>
            <person name="Binder M."/>
            <person name="Choi C."/>
            <person name="Clum A."/>
            <person name="Copeland A."/>
            <person name="Grisel N."/>
            <person name="Haridas S."/>
            <person name="Kipfer T."/>
            <person name="LaButti K."/>
            <person name="Lindquist E."/>
            <person name="Lipzen A."/>
            <person name="Maire R."/>
            <person name="Meier B."/>
            <person name="Mihaltcheva S."/>
            <person name="Molinier V."/>
            <person name="Murat C."/>
            <person name="Poggeler S."/>
            <person name="Quandt C.A."/>
            <person name="Sperisen C."/>
            <person name="Tritt A."/>
            <person name="Tisserant E."/>
            <person name="Crous P.W."/>
            <person name="Henrissat B."/>
            <person name="Nehls U."/>
            <person name="Egli S."/>
            <person name="Spatafora J.W."/>
            <person name="Grigoriev I.V."/>
            <person name="Martin F.M."/>
        </authorList>
    </citation>
    <scope>NUCLEOTIDE SEQUENCE [LARGE SCALE GENOMIC DNA]</scope>
    <source>
        <strain evidence="2 3">CBS 207.34</strain>
    </source>
</reference>
<organism evidence="2 3">
    <name type="scientific">Glonium stellatum</name>
    <dbReference type="NCBI Taxonomy" id="574774"/>
    <lineage>
        <taxon>Eukaryota</taxon>
        <taxon>Fungi</taxon>
        <taxon>Dikarya</taxon>
        <taxon>Ascomycota</taxon>
        <taxon>Pezizomycotina</taxon>
        <taxon>Dothideomycetes</taxon>
        <taxon>Pleosporomycetidae</taxon>
        <taxon>Gloniales</taxon>
        <taxon>Gloniaceae</taxon>
        <taxon>Glonium</taxon>
    </lineage>
</organism>
<sequence>MASKNLLLPIKLDAFVLNPAVCNGQARESKIAPITQPNYTYLRVDQNAARTDVLPHVDLHLSSPSNVNPRITNLSTRQTRLERQGVYLHWTIPRIYRSGSSSANDKKKSVNGNEDPTAPVFPAVPNRWLVVRKLHAGSINPKVDMPEIEAWVVESDRVRRIDELNSDVDLQNDVSPFMDINLKSLDEGGNPVQNSGEGSVSITDQAEVFIGMKFPAATWSEDKEAARVKLHLLASSNQLFADYQPHNGNVFSILDNFIYNEVRDAMGKVVSRDRLKSATADYYVIGWHSDDADDVLYTASEGKRRERLAKLSLALSETLPDSTGWLDKVDKARIVCHGAMYGVNWNDTLKPATPADDWSSNLNQKQQISIGTTPIDALLAYVSAHHGEKPSDDKKADTGLIRQLEEDIHNLAAYLRVQDESVEAYRKATDQLIHRNYSRSNGGTRYTFPISQQPGKPTLPSDDDMKSLRKLNTIRTQQWELFSLWFKYFSTDASAADARLKALLKLAENQLIEVNNCKNDISNAVEAVASEYHQQRDPTLLVGGVKSGWAHDFLDKVKVRLDTQLVHDPGKPNIDFAKDTIKKLLGEFCALGENNTKSDDTNNLPMYHDTGIEGGDNKPWRDRWNNMQPWFPLFVEWEAEYVHVPWQEWKLKKRVNKTSGLEHTYYGINPDIDLTKINDKRVLSGRILVLPQPSFSLEALIQQLFDTVPETELNPIIDREERDKLLANVRRLSFLSAPMSGLTDHLLTLARGTHIKPTVRATGKFPQAISEAVDSNNVYSKERIGRMDLESDPTPYGMQIYVRSTGDNTPSPFKPVTHGQLRFTKLNIIDKFGQAIHALQPTASAIITDRITPCVSEFYETETRGNTNDAHTASADDKDGFSEFVQLPPSINQPARLNAYFVKRESNDPTSGWRPASEWENPIWGWIVVNYIDYGIQLFTAGGVFYREVRLPNDEAHGRTSGVASATWLPFKKTELQPGQSVAQLDRLIQKLTAKDRGEYLQAFLDMINGALKFSGAAPGEYAESLNCIVGKPLALVNMGWSLELSTSAYTNQSTMNVSAPSMKLLGSPNAANVYQFPIKIGDSHREFDGLVGYFPVKRAGEDHILPLNDELDLTKLYTYFGHGERPPTPGPTYPILELAEDSYPKFQPYWLDPQSYNKPDAEAACKQYVSDTNSALQVFGAIIDPFQPIHAYSSFLPIRELKLPDWTWQQALNHMTAFFHIGPLMVTKDVPDYNDDYELKANLSLKGEQKVFADQKIELPTNIADWNWLQPYMAIAKGDTVPRTTFMPIALGKADGRPKFEDGPYTAVEGYLQMTKGILEEETKK</sequence>
<gene>
    <name evidence="2" type="ORF">AOQ84DRAFT_432639</name>
</gene>
<keyword evidence="3" id="KW-1185">Reference proteome</keyword>
<feature type="region of interest" description="Disordered" evidence="1">
    <location>
        <begin position="99"/>
        <end position="118"/>
    </location>
</feature>
<feature type="compositionally biased region" description="Polar residues" evidence="1">
    <location>
        <begin position="443"/>
        <end position="455"/>
    </location>
</feature>
<evidence type="ECO:0000313" key="2">
    <source>
        <dbReference type="EMBL" id="OCL06350.1"/>
    </source>
</evidence>
<name>A0A8E2JQX3_9PEZI</name>
<evidence type="ECO:0000313" key="3">
    <source>
        <dbReference type="Proteomes" id="UP000250140"/>
    </source>
</evidence>
<proteinExistence type="predicted"/>
<dbReference type="Proteomes" id="UP000250140">
    <property type="component" value="Unassembled WGS sequence"/>
</dbReference>
<dbReference type="OrthoDB" id="2992173at2759"/>
<dbReference type="EMBL" id="KV750084">
    <property type="protein sequence ID" value="OCL06350.1"/>
    <property type="molecule type" value="Genomic_DNA"/>
</dbReference>